<dbReference type="Proteomes" id="UP000501063">
    <property type="component" value="Chromosome"/>
</dbReference>
<reference evidence="2 3" key="1">
    <citation type="submission" date="2020-02" db="EMBL/GenBank/DDBJ databases">
        <title>Integrative conjugative elements (ICEs) and plasmids drive adaptation of Pseudomonas nitroreducens strain HBP1 to wastewater environment.</title>
        <authorList>
            <person name="Sentchilo V."/>
            <person name="Carraro N."/>
            <person name="Bertelli C."/>
            <person name="van der Meer J.R."/>
        </authorList>
    </citation>
    <scope>NUCLEOTIDE SEQUENCE [LARGE SCALE GENOMIC DNA]</scope>
    <source>
        <strain evidence="2 3">HBP1</strain>
    </source>
</reference>
<dbReference type="EMBL" id="CP049140">
    <property type="protein sequence ID" value="QIE88035.1"/>
    <property type="molecule type" value="Genomic_DNA"/>
</dbReference>
<proteinExistence type="predicted"/>
<feature type="chain" id="PRO_5026158281" evidence="1">
    <location>
        <begin position="20"/>
        <end position="130"/>
    </location>
</feature>
<gene>
    <name evidence="2" type="ORF">G5B91_17860</name>
</gene>
<dbReference type="RefSeq" id="WP_128082601.1">
    <property type="nucleotide sequence ID" value="NZ_CP049140.1"/>
</dbReference>
<accession>A0A6G6IY16</accession>
<organism evidence="2 3">
    <name type="scientific">Pseudomonas nitroreducens</name>
    <dbReference type="NCBI Taxonomy" id="46680"/>
    <lineage>
        <taxon>Bacteria</taxon>
        <taxon>Pseudomonadati</taxon>
        <taxon>Pseudomonadota</taxon>
        <taxon>Gammaproteobacteria</taxon>
        <taxon>Pseudomonadales</taxon>
        <taxon>Pseudomonadaceae</taxon>
        <taxon>Pseudomonas</taxon>
    </lineage>
</organism>
<feature type="signal peptide" evidence="1">
    <location>
        <begin position="1"/>
        <end position="19"/>
    </location>
</feature>
<evidence type="ECO:0000313" key="2">
    <source>
        <dbReference type="EMBL" id="QIE88035.1"/>
    </source>
</evidence>
<dbReference type="KEGG" id="pnt:G5B91_17860"/>
<name>A0A6G6IY16_PSENT</name>
<keyword evidence="1" id="KW-0732">Signal</keyword>
<sequence length="130" mass="13832">MKKTFLIGTLLVAAAPAFAERVLVAPAGSLCAGASVESGQFTHFLYEGRACSLPIVHAKDMRAFRMKSPVSMELNGCWGKTLGDKILFVDSDGTTSSMPAGVFAEVELDKQGRGKVLSSFSQDKGWISCP</sequence>
<evidence type="ECO:0000313" key="3">
    <source>
        <dbReference type="Proteomes" id="UP000501063"/>
    </source>
</evidence>
<evidence type="ECO:0000256" key="1">
    <source>
        <dbReference type="SAM" id="SignalP"/>
    </source>
</evidence>
<dbReference type="AlphaFoldDB" id="A0A6G6IY16"/>
<protein>
    <submittedName>
        <fullName evidence="2">Uncharacterized protein</fullName>
    </submittedName>
</protein>